<feature type="non-terminal residue" evidence="2">
    <location>
        <position position="1"/>
    </location>
</feature>
<dbReference type="EMBL" id="GABZ01003146">
    <property type="protein sequence ID" value="JAA50379.1"/>
    <property type="molecule type" value="mRNA"/>
</dbReference>
<protein>
    <submittedName>
        <fullName evidence="2">Uncharacterized protein</fullName>
    </submittedName>
</protein>
<proteinExistence type="evidence at transcript level"/>
<organism evidence="2">
    <name type="scientific">Desmodus rotundus</name>
    <name type="common">Vampire bat</name>
    <dbReference type="NCBI Taxonomy" id="9430"/>
    <lineage>
        <taxon>Eukaryota</taxon>
        <taxon>Metazoa</taxon>
        <taxon>Chordata</taxon>
        <taxon>Craniata</taxon>
        <taxon>Vertebrata</taxon>
        <taxon>Euteleostomi</taxon>
        <taxon>Mammalia</taxon>
        <taxon>Eutheria</taxon>
        <taxon>Laurasiatheria</taxon>
        <taxon>Chiroptera</taxon>
        <taxon>Yangochiroptera</taxon>
        <taxon>Phyllostomidae</taxon>
        <taxon>Desmodontinae</taxon>
        <taxon>Desmodus</taxon>
    </lineage>
</organism>
<keyword evidence="1" id="KW-0472">Membrane</keyword>
<keyword evidence="1" id="KW-1133">Transmembrane helix</keyword>
<keyword evidence="1" id="KW-0812">Transmembrane</keyword>
<feature type="transmembrane region" description="Helical" evidence="1">
    <location>
        <begin position="57"/>
        <end position="81"/>
    </location>
</feature>
<reference evidence="2" key="1">
    <citation type="submission" date="2012-11" db="EMBL/GenBank/DDBJ databases">
        <title>The Vampirome: Transcriptome and Proteome Analysis of the Submandibular and Accessory Glands of the Vampire Bat and Vector of Human Rabies, Desmodus rotundus.</title>
        <authorList>
            <person name="Francischetti I.M.B."/>
            <person name="Assumpcao T.C.F."/>
            <person name="Ma D."/>
            <person name="Vicente E.C."/>
            <person name="Ribeiro J.M.C."/>
        </authorList>
    </citation>
    <scope>NUCLEOTIDE SEQUENCE</scope>
    <source>
        <tissue evidence="2">Salivary gland</tissue>
    </source>
</reference>
<dbReference type="AlphaFoldDB" id="K9J4F1"/>
<feature type="transmembrane region" description="Helical" evidence="1">
    <location>
        <begin position="12"/>
        <end position="37"/>
    </location>
</feature>
<name>K9J4F1_DESRO</name>
<evidence type="ECO:0000256" key="1">
    <source>
        <dbReference type="SAM" id="Phobius"/>
    </source>
</evidence>
<sequence>LYFIFISNLIFYSLLALFHFAFFLPFLILVSNFLPFYTLFPFLILTVPPPSVLSQSFFFPLVISHSFSLSYNILTIFSFSFHLY</sequence>
<accession>K9J4F1</accession>
<evidence type="ECO:0000313" key="2">
    <source>
        <dbReference type="EMBL" id="JAA50379.1"/>
    </source>
</evidence>